<sequence length="37" mass="4075">LKIGCLTIDFSQARGGQERKEDSDTGYLGAFPDVMRV</sequence>
<reference evidence="1" key="1">
    <citation type="journal article" date="2014" name="Front. Microbiol.">
        <title>High frequency of phylogenetically diverse reductive dehalogenase-homologous genes in deep subseafloor sedimentary metagenomes.</title>
        <authorList>
            <person name="Kawai M."/>
            <person name="Futagami T."/>
            <person name="Toyoda A."/>
            <person name="Takaki Y."/>
            <person name="Nishi S."/>
            <person name="Hori S."/>
            <person name="Arai W."/>
            <person name="Tsubouchi T."/>
            <person name="Morono Y."/>
            <person name="Uchiyama I."/>
            <person name="Ito T."/>
            <person name="Fujiyama A."/>
            <person name="Inagaki F."/>
            <person name="Takami H."/>
        </authorList>
    </citation>
    <scope>NUCLEOTIDE SEQUENCE</scope>
    <source>
        <strain evidence="1">Expedition CK06-06</strain>
    </source>
</reference>
<protein>
    <submittedName>
        <fullName evidence="1">Uncharacterized protein</fullName>
    </submittedName>
</protein>
<gene>
    <name evidence="1" type="ORF">S03H2_17187</name>
</gene>
<proteinExistence type="predicted"/>
<name>X1FKV5_9ZZZZ</name>
<accession>X1FKV5</accession>
<evidence type="ECO:0000313" key="1">
    <source>
        <dbReference type="EMBL" id="GAH45587.1"/>
    </source>
</evidence>
<feature type="non-terminal residue" evidence="1">
    <location>
        <position position="1"/>
    </location>
</feature>
<dbReference type="EMBL" id="BARU01008842">
    <property type="protein sequence ID" value="GAH45587.1"/>
    <property type="molecule type" value="Genomic_DNA"/>
</dbReference>
<dbReference type="AlphaFoldDB" id="X1FKV5"/>
<comment type="caution">
    <text evidence="1">The sequence shown here is derived from an EMBL/GenBank/DDBJ whole genome shotgun (WGS) entry which is preliminary data.</text>
</comment>
<organism evidence="1">
    <name type="scientific">marine sediment metagenome</name>
    <dbReference type="NCBI Taxonomy" id="412755"/>
    <lineage>
        <taxon>unclassified sequences</taxon>
        <taxon>metagenomes</taxon>
        <taxon>ecological metagenomes</taxon>
    </lineage>
</organism>